<dbReference type="EMBL" id="JABXXO010000009">
    <property type="protein sequence ID" value="KAF7770654.1"/>
    <property type="molecule type" value="Genomic_DNA"/>
</dbReference>
<organism evidence="1 2">
    <name type="scientific">Agaricus bisporus var. burnettii</name>
    <dbReference type="NCBI Taxonomy" id="192524"/>
    <lineage>
        <taxon>Eukaryota</taxon>
        <taxon>Fungi</taxon>
        <taxon>Dikarya</taxon>
        <taxon>Basidiomycota</taxon>
        <taxon>Agaricomycotina</taxon>
        <taxon>Agaricomycetes</taxon>
        <taxon>Agaricomycetidae</taxon>
        <taxon>Agaricales</taxon>
        <taxon>Agaricineae</taxon>
        <taxon>Agaricaceae</taxon>
        <taxon>Agaricus</taxon>
    </lineage>
</organism>
<sequence length="701" mass="80085">MPTESMFFLLLQESFATSLAPLEHLEDLYLGIYLSDASLLEEHLTHADGDLGGRDFITCLPYCHMCKDLLQGMRERETLVSKTLASTLSSLVKIRWDTLFLPPVTKKEECDAGGHYFDEEERAILGEIGERVEVLTSSDVISWLFSINALYPVSQRPVIQHILADQHSAVVSYWRSCEVVVDDGAGVQIVLRLPTRPVVSTIKTMRQSFATPQDEIRFIDDETQRLDSLISSLRKERAGLLRRLNEIHSMTKELPVEIISSIFQHVSPPINFNTRVFRTESVHGHRYEQTSLDFEDPGPLFPIILAAVSSHWRQIARSTPELWTTIALEVKGPRLRSQVALLDLYFGNTGNFSGSLELDFRNYFCAFPNNQYHTVFEDDRDSLQQMLAVILKYASKIQSLRISAVPPEWVDSLSGVFSSLEDLALGWPTNGHMKTTENISFTEIIALRRVTIRRLLAPLKLPWMQMAVLDLDRMAMDICVDLLIECRNLKEYSIREPLFTPSDRRHPSLDGTITLDNLRNLVWTCLPDAWSNAMLEHVRFSKLERLEWHGFPGKQHRNRFRNFFSRLPSTLRTLGLSRYDSPEGLLDILTSTPQLTHLELLSCQIRFCRYVLQSLARPTSAESHVMALLPALKYLTINDCDDMQLFGKRNSIPFMDLLSMLTIRSTVLADKRLGLRFIPNMNWKAEALRMLKRVGSGGDQV</sequence>
<gene>
    <name evidence="1" type="ORF">Agabi119p4_6628</name>
</gene>
<proteinExistence type="predicted"/>
<reference evidence="1 2" key="1">
    <citation type="journal article" name="Sci. Rep.">
        <title>Telomere-to-telomere assembled and centromere annotated genomes of the two main subspecies of the button mushroom Agaricus bisporus reveal especially polymorphic chromosome ends.</title>
        <authorList>
            <person name="Sonnenberg A.S.M."/>
            <person name="Sedaghat-Telgerd N."/>
            <person name="Lavrijssen B."/>
            <person name="Ohm R.A."/>
            <person name="Hendrickx P.M."/>
            <person name="Scholtmeijer K."/>
            <person name="Baars J.J.P."/>
            <person name="van Peer A."/>
        </authorList>
    </citation>
    <scope>NUCLEOTIDE SEQUENCE [LARGE SCALE GENOMIC DNA]</scope>
    <source>
        <strain evidence="1 2">H119_p4</strain>
    </source>
</reference>
<evidence type="ECO:0000313" key="1">
    <source>
        <dbReference type="EMBL" id="KAF7770654.1"/>
    </source>
</evidence>
<evidence type="ECO:0008006" key="3">
    <source>
        <dbReference type="Google" id="ProtNLM"/>
    </source>
</evidence>
<dbReference type="InterPro" id="IPR032675">
    <property type="entry name" value="LRR_dom_sf"/>
</dbReference>
<name>A0A8H7C8Z9_AGABI</name>
<dbReference type="SUPFAM" id="SSF52047">
    <property type="entry name" value="RNI-like"/>
    <property type="match status" value="1"/>
</dbReference>
<accession>A0A8H7C8Z9</accession>
<dbReference type="AlphaFoldDB" id="A0A8H7C8Z9"/>
<dbReference type="Proteomes" id="UP000629468">
    <property type="component" value="Unassembled WGS sequence"/>
</dbReference>
<comment type="caution">
    <text evidence="1">The sequence shown here is derived from an EMBL/GenBank/DDBJ whole genome shotgun (WGS) entry which is preliminary data.</text>
</comment>
<protein>
    <recommendedName>
        <fullName evidence="3">F-box domain-containing protein</fullName>
    </recommendedName>
</protein>
<dbReference type="Gene3D" id="3.80.10.10">
    <property type="entry name" value="Ribonuclease Inhibitor"/>
    <property type="match status" value="1"/>
</dbReference>
<evidence type="ECO:0000313" key="2">
    <source>
        <dbReference type="Proteomes" id="UP000629468"/>
    </source>
</evidence>